<dbReference type="Proteomes" id="UP001234178">
    <property type="component" value="Unassembled WGS sequence"/>
</dbReference>
<protein>
    <submittedName>
        <fullName evidence="2">Uncharacterized protein</fullName>
    </submittedName>
</protein>
<organism evidence="2 3">
    <name type="scientific">Daphnia magna</name>
    <dbReference type="NCBI Taxonomy" id="35525"/>
    <lineage>
        <taxon>Eukaryota</taxon>
        <taxon>Metazoa</taxon>
        <taxon>Ecdysozoa</taxon>
        <taxon>Arthropoda</taxon>
        <taxon>Crustacea</taxon>
        <taxon>Branchiopoda</taxon>
        <taxon>Diplostraca</taxon>
        <taxon>Cladocera</taxon>
        <taxon>Anomopoda</taxon>
        <taxon>Daphniidae</taxon>
        <taxon>Daphnia</taxon>
    </lineage>
</organism>
<evidence type="ECO:0000313" key="2">
    <source>
        <dbReference type="EMBL" id="KAK4015640.1"/>
    </source>
</evidence>
<evidence type="ECO:0000313" key="3">
    <source>
        <dbReference type="Proteomes" id="UP001234178"/>
    </source>
</evidence>
<keyword evidence="3" id="KW-1185">Reference proteome</keyword>
<feature type="compositionally biased region" description="Basic and acidic residues" evidence="1">
    <location>
        <begin position="402"/>
        <end position="416"/>
    </location>
</feature>
<dbReference type="EMBL" id="JAOYFB010000005">
    <property type="protein sequence ID" value="KAK4015640.1"/>
    <property type="molecule type" value="Genomic_DNA"/>
</dbReference>
<proteinExistence type="predicted"/>
<gene>
    <name evidence="2" type="ORF">OUZ56_030615</name>
</gene>
<accession>A0ABQ9ZSR0</accession>
<sequence>MTTTMLHHEKLPCSMTQFAITLTRMLMICNGIDGRITHNGIARKLRLTTSSDAQSLQSLNCHYIRSRNGRKFCDPTDWLENETDLEEDPARKPLRVKDTVFDLCQNLPGCTCDGKHERANCSCIIGDQGKLKKINFDKVRMPITITTLNVVDCPFVDFAQTKFAELPMKAINFLRVDRLQIATGSLRKVDRLSLQHVNKLVCSKDAFAQLEADTVTFVNVTFPVGLELVPISIKSELKIVRCNLTDVTIIVDWLPTDRSVSIDDSYLDRLSLKINAATFSMDGNHFAALSSTSGLMDIAYSHLLNLRNNQFSTKNVVSLMPDVMSSNVSLIFKAQSFSAESMRWLEHFKFEFEDTTVKGVTNRGSKGAATTCEEQIMAGSTSNRILTCLNVKILGDFLDSKEKSVPRREHEPEEQKQTQMSHDVASHSAHVLHYYPVLSLVTTAGVMLMICNSKI</sequence>
<name>A0ABQ9ZSR0_9CRUS</name>
<evidence type="ECO:0000256" key="1">
    <source>
        <dbReference type="SAM" id="MobiDB-lite"/>
    </source>
</evidence>
<reference evidence="2 3" key="1">
    <citation type="journal article" date="2023" name="Nucleic Acids Res.">
        <title>The hologenome of Daphnia magna reveals possible DNA methylation and microbiome-mediated evolution of the host genome.</title>
        <authorList>
            <person name="Chaturvedi A."/>
            <person name="Li X."/>
            <person name="Dhandapani V."/>
            <person name="Marshall H."/>
            <person name="Kissane S."/>
            <person name="Cuenca-Cambronero M."/>
            <person name="Asole G."/>
            <person name="Calvet F."/>
            <person name="Ruiz-Romero M."/>
            <person name="Marangio P."/>
            <person name="Guigo R."/>
            <person name="Rago D."/>
            <person name="Mirbahai L."/>
            <person name="Eastwood N."/>
            <person name="Colbourne J.K."/>
            <person name="Zhou J."/>
            <person name="Mallon E."/>
            <person name="Orsini L."/>
        </authorList>
    </citation>
    <scope>NUCLEOTIDE SEQUENCE [LARGE SCALE GENOMIC DNA]</scope>
    <source>
        <strain evidence="2">LRV0_1</strain>
    </source>
</reference>
<comment type="caution">
    <text evidence="2">The sequence shown here is derived from an EMBL/GenBank/DDBJ whole genome shotgun (WGS) entry which is preliminary data.</text>
</comment>
<feature type="region of interest" description="Disordered" evidence="1">
    <location>
        <begin position="402"/>
        <end position="422"/>
    </location>
</feature>